<dbReference type="RefSeq" id="WP_008718232.1">
    <property type="nucleotide sequence ID" value="NZ_JBBMFM010000051.1"/>
</dbReference>
<proteinExistence type="predicted"/>
<dbReference type="EMBL" id="JBBMFM010000051">
    <property type="protein sequence ID" value="MEQ2426133.1"/>
    <property type="molecule type" value="Genomic_DNA"/>
</dbReference>
<keyword evidence="1" id="KW-0812">Transmembrane</keyword>
<keyword evidence="1" id="KW-1133">Transmembrane helix</keyword>
<accession>A0ABV1D6V6</accession>
<gene>
    <name evidence="2" type="ORF">WMQ36_14250</name>
</gene>
<protein>
    <submittedName>
        <fullName evidence="2">Uncharacterized protein</fullName>
    </submittedName>
</protein>
<dbReference type="Proteomes" id="UP001454086">
    <property type="component" value="Unassembled WGS sequence"/>
</dbReference>
<name>A0ABV1D6V6_9FIRM</name>
<keyword evidence="3" id="KW-1185">Reference proteome</keyword>
<organism evidence="2 3">
    <name type="scientific">Enterocloster hominis</name>
    <name type="common">ex Hitch et al. 2024</name>
    <dbReference type="NCBI Taxonomy" id="1917870"/>
    <lineage>
        <taxon>Bacteria</taxon>
        <taxon>Bacillati</taxon>
        <taxon>Bacillota</taxon>
        <taxon>Clostridia</taxon>
        <taxon>Lachnospirales</taxon>
        <taxon>Lachnospiraceae</taxon>
        <taxon>Enterocloster</taxon>
    </lineage>
</organism>
<evidence type="ECO:0000313" key="2">
    <source>
        <dbReference type="EMBL" id="MEQ2426133.1"/>
    </source>
</evidence>
<evidence type="ECO:0000313" key="3">
    <source>
        <dbReference type="Proteomes" id="UP001454086"/>
    </source>
</evidence>
<reference evidence="2 3" key="1">
    <citation type="submission" date="2024-03" db="EMBL/GenBank/DDBJ databases">
        <title>Human intestinal bacterial collection.</title>
        <authorList>
            <person name="Pauvert C."/>
            <person name="Hitch T.C.A."/>
            <person name="Clavel T."/>
        </authorList>
    </citation>
    <scope>NUCLEOTIDE SEQUENCE [LARGE SCALE GENOMIC DNA]</scope>
    <source>
        <strain evidence="2 3">CLA-SR-H021</strain>
    </source>
</reference>
<feature type="transmembrane region" description="Helical" evidence="1">
    <location>
        <begin position="102"/>
        <end position="126"/>
    </location>
</feature>
<sequence>MITERYIINFYSIGDKRFGIEEVKRIWINAAIKENERCGVFINGVIEHLELICDIRDECGTDSQGLRIIAARNPVLYEDSEAYFSAIRRVILDVKQKLDNPYVTISICSTNFFTLTVSSVLAYYVMEV</sequence>
<keyword evidence="1" id="KW-0472">Membrane</keyword>
<evidence type="ECO:0000256" key="1">
    <source>
        <dbReference type="SAM" id="Phobius"/>
    </source>
</evidence>
<comment type="caution">
    <text evidence="2">The sequence shown here is derived from an EMBL/GenBank/DDBJ whole genome shotgun (WGS) entry which is preliminary data.</text>
</comment>